<evidence type="ECO:0000256" key="1">
    <source>
        <dbReference type="ARBA" id="ARBA00004167"/>
    </source>
</evidence>
<evidence type="ECO:0000256" key="5">
    <source>
        <dbReference type="ARBA" id="ARBA00012448"/>
    </source>
</evidence>
<evidence type="ECO:0000256" key="9">
    <source>
        <dbReference type="ARBA" id="ARBA00022984"/>
    </source>
</evidence>
<dbReference type="GO" id="GO:0009252">
    <property type="term" value="P:peptidoglycan biosynthetic process"/>
    <property type="evidence" value="ECO:0007669"/>
    <property type="project" value="UniProtKB-UniPathway"/>
</dbReference>
<evidence type="ECO:0000256" key="3">
    <source>
        <dbReference type="ARBA" id="ARBA00004752"/>
    </source>
</evidence>
<dbReference type="GO" id="GO:0008658">
    <property type="term" value="F:penicillin binding"/>
    <property type="evidence" value="ECO:0007669"/>
    <property type="project" value="InterPro"/>
</dbReference>
<evidence type="ECO:0000256" key="4">
    <source>
        <dbReference type="ARBA" id="ARBA00007171"/>
    </source>
</evidence>
<gene>
    <name evidence="18" type="primary">pbpH_1</name>
    <name evidence="18" type="ORF">BACVE_000213</name>
</gene>
<dbReference type="Gene3D" id="3.40.710.10">
    <property type="entry name" value="DD-peptidase/beta-lactamase superfamily"/>
    <property type="match status" value="1"/>
</dbReference>
<evidence type="ECO:0000256" key="10">
    <source>
        <dbReference type="ARBA" id="ARBA00022989"/>
    </source>
</evidence>
<sequence length="710" mass="80082">MAEVAREPKKKTKRYRALRMNLYFLIVFLLFTALIFKLGIVQIVEGDKHRQDAEKANAKTAYYPTPRGKMYDKRNRVAVDNQAVPEIVYVSTSKTSAKDKLKTAKNLAALIHIDTEFMKDRNIIDYWLAAHPKKAEKLMKDSENSLKSQEVYKRQIERVPKQEIDAIKKDKKELEIAAIYTRFSSGNAYQPQVVKSMDPNKLNGNGNSGSLLDEHENNKQKPKSDLTYEEVSVVSEHLKELPGIDVINDWTRKYPYDKTLYSLFGGVTTPEQGLLGERKDYYVTRGYSLNDRVGKSYIEYQYEDYLNAHKEKVEYVENSKGEVVSQKPVDEGSRGYDLQLSLDMELQSKVEKVIEKELRRSRAAGNYMVDRGFAVMMDPNNGDILSMAGKRIDLETNKTQDFAIGAFTTQYEMGSSVKGATVLAGYQSGLPHYKTFVDAPLKFKDGTEKQSWTQMGTITELTALQRSSNIYMFHVAMHIAGITYVPHGTLPAGLDDIKKMRNYYAQFGLGVKTGIDLPQESAGMQSNPQMVGGLLLDFAIGQFDTYTPLQMAQYISAIANGGYRVQPRIVTSIHEPDSKNKIGKAIEQRDIKILNKVNNSPSDFDQVHKGMKLVTSSPQGTAYSTFQGSGADVSGKTGTAQTHYYGTNKNWWGQETYNLTFVGYYPSEHPRVAFSVVVPSVQDDHDHVSKNIAKGAIDAYKELEKKYNKK</sequence>
<dbReference type="EC" id="3.4.16.4" evidence="5"/>
<dbReference type="InterPro" id="IPR036138">
    <property type="entry name" value="PBP_dimer_sf"/>
</dbReference>
<evidence type="ECO:0000259" key="17">
    <source>
        <dbReference type="Pfam" id="PF03717"/>
    </source>
</evidence>
<dbReference type="GO" id="GO:0071972">
    <property type="term" value="F:peptidoglycan L,D-transpeptidase activity"/>
    <property type="evidence" value="ECO:0007669"/>
    <property type="project" value="TreeGrafter"/>
</dbReference>
<dbReference type="Pfam" id="PF03717">
    <property type="entry name" value="PBP_dimer"/>
    <property type="match status" value="1"/>
</dbReference>
<evidence type="ECO:0000256" key="2">
    <source>
        <dbReference type="ARBA" id="ARBA00004236"/>
    </source>
</evidence>
<keyword evidence="6" id="KW-1003">Cell membrane</keyword>
<dbReference type="Proteomes" id="UP000587477">
    <property type="component" value="Chromosome"/>
</dbReference>
<keyword evidence="8" id="KW-0133">Cell shape</keyword>
<evidence type="ECO:0000256" key="15">
    <source>
        <dbReference type="SAM" id="Phobius"/>
    </source>
</evidence>
<dbReference type="Gene3D" id="3.90.1310.10">
    <property type="entry name" value="Penicillin-binding protein 2a (Domain 2)"/>
    <property type="match status" value="1"/>
</dbReference>
<feature type="compositionally biased region" description="Low complexity" evidence="14">
    <location>
        <begin position="202"/>
        <end position="211"/>
    </location>
</feature>
<accession>A0A411A5I2</accession>
<evidence type="ECO:0000256" key="14">
    <source>
        <dbReference type="SAM" id="MobiDB-lite"/>
    </source>
</evidence>
<comment type="similarity">
    <text evidence="4">Belongs to the transpeptidase family.</text>
</comment>
<feature type="transmembrane region" description="Helical" evidence="15">
    <location>
        <begin position="21"/>
        <end position="40"/>
    </location>
</feature>
<dbReference type="InterPro" id="IPR012338">
    <property type="entry name" value="Beta-lactam/transpept-like"/>
</dbReference>
<keyword evidence="7 15" id="KW-0812">Transmembrane</keyword>
<evidence type="ECO:0000313" key="19">
    <source>
        <dbReference type="Proteomes" id="UP000587477"/>
    </source>
</evidence>
<keyword evidence="10 15" id="KW-1133">Transmembrane helix</keyword>
<reference evidence="19" key="1">
    <citation type="submission" date="2020-10" db="EMBL/GenBank/DDBJ databases">
        <title>Complete genome sequence of Bacillus velezensis NST6.</title>
        <authorList>
            <person name="Choi J."/>
        </authorList>
    </citation>
    <scope>NUCLEOTIDE SEQUENCE [LARGE SCALE GENOMIC DNA]</scope>
    <source>
        <strain evidence="19">NST6</strain>
    </source>
</reference>
<dbReference type="InterPro" id="IPR005311">
    <property type="entry name" value="PBP_dimer"/>
</dbReference>
<comment type="pathway">
    <text evidence="3">Cell wall biogenesis; peptidoglycan biosynthesis.</text>
</comment>
<evidence type="ECO:0000256" key="12">
    <source>
        <dbReference type="ARBA" id="ARBA00023316"/>
    </source>
</evidence>
<feature type="region of interest" description="Disordered" evidence="14">
    <location>
        <begin position="196"/>
        <end position="225"/>
    </location>
</feature>
<dbReference type="GO" id="GO:0071555">
    <property type="term" value="P:cell wall organization"/>
    <property type="evidence" value="ECO:0007669"/>
    <property type="project" value="UniProtKB-KW"/>
</dbReference>
<dbReference type="UniPathway" id="UPA00219"/>
<evidence type="ECO:0000256" key="8">
    <source>
        <dbReference type="ARBA" id="ARBA00022960"/>
    </source>
</evidence>
<dbReference type="Pfam" id="PF00905">
    <property type="entry name" value="Transpeptidase"/>
    <property type="match status" value="1"/>
</dbReference>
<name>A0A411A5I2_BACVE</name>
<dbReference type="Gene3D" id="1.10.10.1230">
    <property type="entry name" value="Penicillin-binding protein, N-terminal non-catalytic domain, head sub-domain"/>
    <property type="match status" value="1"/>
</dbReference>
<evidence type="ECO:0000256" key="7">
    <source>
        <dbReference type="ARBA" id="ARBA00022692"/>
    </source>
</evidence>
<comment type="subcellular location">
    <subcellularLocation>
        <location evidence="2">Cell membrane</location>
    </subcellularLocation>
    <subcellularLocation>
        <location evidence="1">Membrane</location>
        <topology evidence="1">Single-pass membrane protein</topology>
    </subcellularLocation>
</comment>
<feature type="compositionally biased region" description="Basic and acidic residues" evidence="14">
    <location>
        <begin position="212"/>
        <end position="225"/>
    </location>
</feature>
<feature type="domain" description="Penicillin-binding protein dimerisation" evidence="17">
    <location>
        <begin position="64"/>
        <end position="326"/>
    </location>
</feature>
<dbReference type="PANTHER" id="PTHR30627">
    <property type="entry name" value="PEPTIDOGLYCAN D,D-TRANSPEPTIDASE"/>
    <property type="match status" value="1"/>
</dbReference>
<organism evidence="18 19">
    <name type="scientific">Bacillus velezensis</name>
    <dbReference type="NCBI Taxonomy" id="492670"/>
    <lineage>
        <taxon>Bacteria</taxon>
        <taxon>Bacillati</taxon>
        <taxon>Bacillota</taxon>
        <taxon>Bacilli</taxon>
        <taxon>Bacillales</taxon>
        <taxon>Bacillaceae</taxon>
        <taxon>Bacillus</taxon>
        <taxon>Bacillus amyloliquefaciens group</taxon>
    </lineage>
</organism>
<keyword evidence="9" id="KW-0573">Peptidoglycan synthesis</keyword>
<feature type="domain" description="Penicillin-binding protein transpeptidase" evidence="16">
    <location>
        <begin position="372"/>
        <end position="695"/>
    </location>
</feature>
<proteinExistence type="inferred from homology"/>
<dbReference type="PANTHER" id="PTHR30627:SF2">
    <property type="entry name" value="PEPTIDOGLYCAN D,D-TRANSPEPTIDASE MRDA"/>
    <property type="match status" value="1"/>
</dbReference>
<keyword evidence="12" id="KW-0961">Cell wall biogenesis/degradation</keyword>
<dbReference type="RefSeq" id="WP_063636603.1">
    <property type="nucleotide sequence ID" value="NZ_BDDG01000002.1"/>
</dbReference>
<dbReference type="SUPFAM" id="SSF56519">
    <property type="entry name" value="Penicillin binding protein dimerisation domain"/>
    <property type="match status" value="1"/>
</dbReference>
<evidence type="ECO:0000259" key="16">
    <source>
        <dbReference type="Pfam" id="PF00905"/>
    </source>
</evidence>
<dbReference type="GO" id="GO:0008360">
    <property type="term" value="P:regulation of cell shape"/>
    <property type="evidence" value="ECO:0007669"/>
    <property type="project" value="UniProtKB-KW"/>
</dbReference>
<dbReference type="EMBL" id="CP063687">
    <property type="protein sequence ID" value="QOY25285.1"/>
    <property type="molecule type" value="Genomic_DNA"/>
</dbReference>
<dbReference type="GO" id="GO:0005886">
    <property type="term" value="C:plasma membrane"/>
    <property type="evidence" value="ECO:0007669"/>
    <property type="project" value="UniProtKB-SubCell"/>
</dbReference>
<comment type="catalytic activity">
    <reaction evidence="13">
        <text>Preferential cleavage: (Ac)2-L-Lys-D-Ala-|-D-Ala. Also transpeptidation of peptidyl-alanyl moieties that are N-acyl substituents of D-alanine.</text>
        <dbReference type="EC" id="3.4.16.4"/>
    </reaction>
</comment>
<evidence type="ECO:0000256" key="13">
    <source>
        <dbReference type="ARBA" id="ARBA00034000"/>
    </source>
</evidence>
<evidence type="ECO:0000256" key="6">
    <source>
        <dbReference type="ARBA" id="ARBA00022475"/>
    </source>
</evidence>
<evidence type="ECO:0000313" key="18">
    <source>
        <dbReference type="EMBL" id="QOY25285.1"/>
    </source>
</evidence>
<dbReference type="GO" id="GO:0009002">
    <property type="term" value="F:serine-type D-Ala-D-Ala carboxypeptidase activity"/>
    <property type="evidence" value="ECO:0007669"/>
    <property type="project" value="UniProtKB-EC"/>
</dbReference>
<protein>
    <recommendedName>
        <fullName evidence="5">serine-type D-Ala-D-Ala carboxypeptidase</fullName>
        <ecNumber evidence="5">3.4.16.4</ecNumber>
    </recommendedName>
</protein>
<dbReference type="AlphaFoldDB" id="A0A411A5I2"/>
<dbReference type="InterPro" id="IPR001460">
    <property type="entry name" value="PCN-bd_Tpept"/>
</dbReference>
<evidence type="ECO:0000256" key="11">
    <source>
        <dbReference type="ARBA" id="ARBA00023136"/>
    </source>
</evidence>
<dbReference type="InterPro" id="IPR050515">
    <property type="entry name" value="Beta-lactam/transpept"/>
</dbReference>
<keyword evidence="11 15" id="KW-0472">Membrane</keyword>
<dbReference type="SUPFAM" id="SSF56601">
    <property type="entry name" value="beta-lactamase/transpeptidase-like"/>
    <property type="match status" value="1"/>
</dbReference>